<protein>
    <submittedName>
        <fullName evidence="6">Transcriptional regulator, TetR family</fullName>
    </submittedName>
</protein>
<dbReference type="PROSITE" id="PS50977">
    <property type="entry name" value="HTH_TETR_2"/>
    <property type="match status" value="1"/>
</dbReference>
<dbReference type="EMBL" id="FUYP01000005">
    <property type="protein sequence ID" value="SKB42164.1"/>
    <property type="molecule type" value="Genomic_DNA"/>
</dbReference>
<feature type="DNA-binding region" description="H-T-H motif" evidence="4">
    <location>
        <begin position="37"/>
        <end position="56"/>
    </location>
</feature>
<evidence type="ECO:0000256" key="1">
    <source>
        <dbReference type="ARBA" id="ARBA00023015"/>
    </source>
</evidence>
<dbReference type="GO" id="GO:0003700">
    <property type="term" value="F:DNA-binding transcription factor activity"/>
    <property type="evidence" value="ECO:0007669"/>
    <property type="project" value="TreeGrafter"/>
</dbReference>
<dbReference type="InterPro" id="IPR050109">
    <property type="entry name" value="HTH-type_TetR-like_transc_reg"/>
</dbReference>
<accession>A0A1T5B4H6</accession>
<dbReference type="SUPFAM" id="SSF48498">
    <property type="entry name" value="Tetracyclin repressor-like, C-terminal domain"/>
    <property type="match status" value="1"/>
</dbReference>
<evidence type="ECO:0000313" key="7">
    <source>
        <dbReference type="Proteomes" id="UP000190044"/>
    </source>
</evidence>
<proteinExistence type="predicted"/>
<dbReference type="RefSeq" id="WP_079637729.1">
    <property type="nucleotide sequence ID" value="NZ_FUYP01000005.1"/>
</dbReference>
<dbReference type="GO" id="GO:0000976">
    <property type="term" value="F:transcription cis-regulatory region binding"/>
    <property type="evidence" value="ECO:0007669"/>
    <property type="project" value="TreeGrafter"/>
</dbReference>
<sequence>MASASEKTESRTRGSIREGLLDAASALMREQDKIDVGIVDIAARAGVNHGMIRYYFGDKEGMLAALLDRDVLRAIRQLDALFRLNVTATERMRIHLEGILDTYYRIPYLNRLIQYMVRDAEPDRVRHIGDELLKKIAGAQARIIEEGIAAGEFRDVDPKLFYFNTIGAADGLYSNRLTLQVVFEGKPHADDDLHARYRKHTVETLLAGLVKNYQT</sequence>
<dbReference type="Pfam" id="PF14514">
    <property type="entry name" value="TetR_C_9"/>
    <property type="match status" value="1"/>
</dbReference>
<dbReference type="PANTHER" id="PTHR30055:SF181">
    <property type="entry name" value="BLR6905 PROTEIN"/>
    <property type="match status" value="1"/>
</dbReference>
<keyword evidence="7" id="KW-1185">Reference proteome</keyword>
<reference evidence="7" key="1">
    <citation type="submission" date="2017-02" db="EMBL/GenBank/DDBJ databases">
        <authorList>
            <person name="Varghese N."/>
            <person name="Submissions S."/>
        </authorList>
    </citation>
    <scope>NUCLEOTIDE SEQUENCE [LARGE SCALE GENOMIC DNA]</scope>
    <source>
        <strain evidence="7">R11H</strain>
    </source>
</reference>
<name>A0A1T5B4H6_9SPHN</name>
<dbReference type="PRINTS" id="PR00455">
    <property type="entry name" value="HTHTETR"/>
</dbReference>
<dbReference type="InterPro" id="IPR001647">
    <property type="entry name" value="HTH_TetR"/>
</dbReference>
<dbReference type="Pfam" id="PF00440">
    <property type="entry name" value="TetR_N"/>
    <property type="match status" value="1"/>
</dbReference>
<dbReference type="InterPro" id="IPR009057">
    <property type="entry name" value="Homeodomain-like_sf"/>
</dbReference>
<organism evidence="6 7">
    <name type="scientific">Sphingopyxis flava</name>
    <dbReference type="NCBI Taxonomy" id="1507287"/>
    <lineage>
        <taxon>Bacteria</taxon>
        <taxon>Pseudomonadati</taxon>
        <taxon>Pseudomonadota</taxon>
        <taxon>Alphaproteobacteria</taxon>
        <taxon>Sphingomonadales</taxon>
        <taxon>Sphingomonadaceae</taxon>
        <taxon>Sphingopyxis</taxon>
    </lineage>
</organism>
<dbReference type="PANTHER" id="PTHR30055">
    <property type="entry name" value="HTH-TYPE TRANSCRIPTIONAL REGULATOR RUTR"/>
    <property type="match status" value="1"/>
</dbReference>
<evidence type="ECO:0000259" key="5">
    <source>
        <dbReference type="PROSITE" id="PS50977"/>
    </source>
</evidence>
<keyword evidence="3" id="KW-0804">Transcription</keyword>
<keyword evidence="1" id="KW-0805">Transcription regulation</keyword>
<dbReference type="InterPro" id="IPR036271">
    <property type="entry name" value="Tet_transcr_reg_TetR-rel_C_sf"/>
</dbReference>
<dbReference type="Gene3D" id="1.10.357.10">
    <property type="entry name" value="Tetracycline Repressor, domain 2"/>
    <property type="match status" value="1"/>
</dbReference>
<evidence type="ECO:0000256" key="3">
    <source>
        <dbReference type="ARBA" id="ARBA00023163"/>
    </source>
</evidence>
<evidence type="ECO:0000256" key="4">
    <source>
        <dbReference type="PROSITE-ProRule" id="PRU00335"/>
    </source>
</evidence>
<dbReference type="Proteomes" id="UP000190044">
    <property type="component" value="Unassembled WGS sequence"/>
</dbReference>
<keyword evidence="2 4" id="KW-0238">DNA-binding</keyword>
<dbReference type="AlphaFoldDB" id="A0A1T5B4H6"/>
<dbReference type="OrthoDB" id="2356263at2"/>
<gene>
    <name evidence="6" type="ORF">SAMN06295937_1005135</name>
</gene>
<evidence type="ECO:0000256" key="2">
    <source>
        <dbReference type="ARBA" id="ARBA00023125"/>
    </source>
</evidence>
<dbReference type="InterPro" id="IPR011075">
    <property type="entry name" value="TetR_C"/>
</dbReference>
<feature type="domain" description="HTH tetR-type" evidence="5">
    <location>
        <begin position="14"/>
        <end position="74"/>
    </location>
</feature>
<dbReference type="SUPFAM" id="SSF46689">
    <property type="entry name" value="Homeodomain-like"/>
    <property type="match status" value="1"/>
</dbReference>
<evidence type="ECO:0000313" key="6">
    <source>
        <dbReference type="EMBL" id="SKB42164.1"/>
    </source>
</evidence>